<feature type="transmembrane region" description="Helical" evidence="1">
    <location>
        <begin position="331"/>
        <end position="349"/>
    </location>
</feature>
<dbReference type="OMA" id="WRASSIT"/>
<proteinExistence type="predicted"/>
<gene>
    <name evidence="3" type="ORF">TRIATDRAFT_53387</name>
</gene>
<comment type="caution">
    <text evidence="3">The sequence shown here is derived from an EMBL/GenBank/DDBJ whole genome shotgun (WGS) entry which is preliminary data.</text>
</comment>
<feature type="transmembrane region" description="Helical" evidence="1">
    <location>
        <begin position="140"/>
        <end position="158"/>
    </location>
</feature>
<dbReference type="PANTHER" id="PTHR35043:SF7">
    <property type="entry name" value="TRANSCRIPTION FACTOR DOMAIN-CONTAINING PROTEIN"/>
    <property type="match status" value="1"/>
</dbReference>
<evidence type="ECO:0000256" key="1">
    <source>
        <dbReference type="SAM" id="Phobius"/>
    </source>
</evidence>
<evidence type="ECO:0000313" key="3">
    <source>
        <dbReference type="EMBL" id="EHK48612.1"/>
    </source>
</evidence>
<feature type="transmembrane region" description="Helical" evidence="1">
    <location>
        <begin position="200"/>
        <end position="218"/>
    </location>
</feature>
<feature type="transmembrane region" description="Helical" evidence="1">
    <location>
        <begin position="401"/>
        <end position="425"/>
    </location>
</feature>
<dbReference type="PANTHER" id="PTHR35043">
    <property type="entry name" value="TRANSCRIPTION FACTOR DOMAIN-CONTAINING PROTEIN"/>
    <property type="match status" value="1"/>
</dbReference>
<name>G9NL45_HYPAI</name>
<feature type="transmembrane region" description="Helical" evidence="1">
    <location>
        <begin position="52"/>
        <end position="72"/>
    </location>
</feature>
<sequence>MEPSACFKRVLLLSLVPLVKAYTVFETTCSAPDPQSEFMFVSAPNTRGTLNILWTSLFTIFACTWTVQHLSIPKPCNGRNDRKRDNFRWKLERFGKSFYWMVITIMAPEFIMSKAVDDLTESRRLQKEMQEFAKEDKVKWTLTHSFYAGMGGFVIRIIPKERFFYRLSAKQVHGLRYTNQIRSLPDITAEELKDRSKSDVLGKAVAIGQILWTIVQVIARAVQKLPVSPLEVAVVAFAVCAVFTYGIYWEKPQRVLTPIDILDQMRYDDKKRVLKDILKERPSWEQAADFVYRKLLLDLEKELPAPVFGPRPEYSWREGYTINRRRQRDRVIVTGIAAAVFGAVHLIAWDFGFPTRIELIWWRYASVYLTASPPVMALIFLTYMVLRRRHMIVSNFYKNGWYILFASSLAPLFCLYIAARLFILVEMFRTLFFLPAGSYISTWSANIPHFG</sequence>
<dbReference type="OrthoDB" id="3061561at2759"/>
<dbReference type="eggNOG" id="ENOG502SPX8">
    <property type="taxonomic scope" value="Eukaryota"/>
</dbReference>
<dbReference type="Proteomes" id="UP000005426">
    <property type="component" value="Unassembled WGS sequence"/>
</dbReference>
<evidence type="ECO:0000256" key="2">
    <source>
        <dbReference type="SAM" id="SignalP"/>
    </source>
</evidence>
<keyword evidence="4" id="KW-1185">Reference proteome</keyword>
<dbReference type="AlphaFoldDB" id="G9NL45"/>
<dbReference type="EMBL" id="ABDG02000018">
    <property type="protein sequence ID" value="EHK48612.1"/>
    <property type="molecule type" value="Genomic_DNA"/>
</dbReference>
<keyword evidence="1" id="KW-1133">Transmembrane helix</keyword>
<keyword evidence="1" id="KW-0472">Membrane</keyword>
<dbReference type="GeneID" id="25785134"/>
<protein>
    <submittedName>
        <fullName evidence="3">Uncharacterized protein</fullName>
    </submittedName>
</protein>
<organism evidence="3 4">
    <name type="scientific">Hypocrea atroviridis (strain ATCC 20476 / IMI 206040)</name>
    <name type="common">Trichoderma atroviride</name>
    <dbReference type="NCBI Taxonomy" id="452589"/>
    <lineage>
        <taxon>Eukaryota</taxon>
        <taxon>Fungi</taxon>
        <taxon>Dikarya</taxon>
        <taxon>Ascomycota</taxon>
        <taxon>Pezizomycotina</taxon>
        <taxon>Sordariomycetes</taxon>
        <taxon>Hypocreomycetidae</taxon>
        <taxon>Hypocreales</taxon>
        <taxon>Hypocreaceae</taxon>
        <taxon>Trichoderma</taxon>
    </lineage>
</organism>
<keyword evidence="1" id="KW-0812">Transmembrane</keyword>
<evidence type="ECO:0000313" key="4">
    <source>
        <dbReference type="Proteomes" id="UP000005426"/>
    </source>
</evidence>
<feature type="signal peptide" evidence="2">
    <location>
        <begin position="1"/>
        <end position="21"/>
    </location>
</feature>
<feature type="transmembrane region" description="Helical" evidence="1">
    <location>
        <begin position="93"/>
        <end position="112"/>
    </location>
</feature>
<dbReference type="HOGENOM" id="CLU_022883_4_1_1"/>
<dbReference type="KEGG" id="tatv:25785134"/>
<feature type="transmembrane region" description="Helical" evidence="1">
    <location>
        <begin position="230"/>
        <end position="249"/>
    </location>
</feature>
<keyword evidence="2" id="KW-0732">Signal</keyword>
<feature type="transmembrane region" description="Helical" evidence="1">
    <location>
        <begin position="361"/>
        <end position="381"/>
    </location>
</feature>
<reference evidence="3 4" key="1">
    <citation type="journal article" date="2011" name="Genome Biol.">
        <title>Comparative genome sequence analysis underscores mycoparasitism as the ancestral life style of Trichoderma.</title>
        <authorList>
            <person name="Kubicek C.P."/>
            <person name="Herrera-Estrella A."/>
            <person name="Seidl-Seiboth V."/>
            <person name="Martinez D.A."/>
            <person name="Druzhinina I.S."/>
            <person name="Thon M."/>
            <person name="Zeilinger S."/>
            <person name="Casas-Flores S."/>
            <person name="Horwitz B.A."/>
            <person name="Mukherjee P.K."/>
            <person name="Mukherjee M."/>
            <person name="Kredics L."/>
            <person name="Alcaraz L.D."/>
            <person name="Aerts A."/>
            <person name="Antal Z."/>
            <person name="Atanasova L."/>
            <person name="Cervantes-Badillo M.G."/>
            <person name="Challacombe J."/>
            <person name="Chertkov O."/>
            <person name="McCluskey K."/>
            <person name="Coulpier F."/>
            <person name="Deshpande N."/>
            <person name="von Doehren H."/>
            <person name="Ebbole D.J."/>
            <person name="Esquivel-Naranjo E.U."/>
            <person name="Fekete E."/>
            <person name="Flipphi M."/>
            <person name="Glaser F."/>
            <person name="Gomez-Rodriguez E.Y."/>
            <person name="Gruber S."/>
            <person name="Han C."/>
            <person name="Henrissat B."/>
            <person name="Hermosa R."/>
            <person name="Hernandez-Onate M."/>
            <person name="Karaffa L."/>
            <person name="Kosti I."/>
            <person name="Le Crom S."/>
            <person name="Lindquist E."/>
            <person name="Lucas S."/>
            <person name="Luebeck M."/>
            <person name="Luebeck P.S."/>
            <person name="Margeot A."/>
            <person name="Metz B."/>
            <person name="Misra M."/>
            <person name="Nevalainen H."/>
            <person name="Omann M."/>
            <person name="Packer N."/>
            <person name="Perrone G."/>
            <person name="Uresti-Rivera E.E."/>
            <person name="Salamov A."/>
            <person name="Schmoll M."/>
            <person name="Seiboth B."/>
            <person name="Shapiro H."/>
            <person name="Sukno S."/>
            <person name="Tamayo-Ramos J.A."/>
            <person name="Tisch D."/>
            <person name="Wiest A."/>
            <person name="Wilkinson H.H."/>
            <person name="Zhang M."/>
            <person name="Coutinho P.M."/>
            <person name="Kenerley C.M."/>
            <person name="Monte E."/>
            <person name="Baker S.E."/>
            <person name="Grigoriev I.V."/>
        </authorList>
    </citation>
    <scope>NUCLEOTIDE SEQUENCE [LARGE SCALE GENOMIC DNA]</scope>
    <source>
        <strain evidence="4">ATCC 20476 / IMI 206040</strain>
    </source>
</reference>
<accession>G9NL45</accession>
<feature type="chain" id="PRO_5003524629" evidence="2">
    <location>
        <begin position="22"/>
        <end position="451"/>
    </location>
</feature>